<dbReference type="SUPFAM" id="SSF50044">
    <property type="entry name" value="SH3-domain"/>
    <property type="match status" value="1"/>
</dbReference>
<evidence type="ECO:0000256" key="6">
    <source>
        <dbReference type="ARBA" id="ARBA00022927"/>
    </source>
</evidence>
<dbReference type="AlphaFoldDB" id="A0A1X2IBF2"/>
<keyword evidence="6" id="KW-0653">Protein transport</keyword>
<reference evidence="17 18" key="1">
    <citation type="submission" date="2016-07" db="EMBL/GenBank/DDBJ databases">
        <title>Pervasive Adenine N6-methylation of Active Genes in Fungi.</title>
        <authorList>
            <consortium name="DOE Joint Genome Institute"/>
            <person name="Mondo S.J."/>
            <person name="Dannebaum R.O."/>
            <person name="Kuo R.C."/>
            <person name="Labutti K."/>
            <person name="Haridas S."/>
            <person name="Kuo A."/>
            <person name="Salamov A."/>
            <person name="Ahrendt S.R."/>
            <person name="Lipzen A."/>
            <person name="Sullivan W."/>
            <person name="Andreopoulos W.B."/>
            <person name="Clum A."/>
            <person name="Lindquist E."/>
            <person name="Daum C."/>
            <person name="Ramamoorthy G.K."/>
            <person name="Gryganskyi A."/>
            <person name="Culley D."/>
            <person name="Magnuson J.K."/>
            <person name="James T.Y."/>
            <person name="O'Malley M.A."/>
            <person name="Stajich J.E."/>
            <person name="Spatafora J.W."/>
            <person name="Visel A."/>
            <person name="Grigoriev I.V."/>
        </authorList>
    </citation>
    <scope>NUCLEOTIDE SEQUENCE [LARGE SCALE GENOMIC DNA]</scope>
    <source>
        <strain evidence="17 18">NRRL 1336</strain>
    </source>
</reference>
<dbReference type="InterPro" id="IPR035463">
    <property type="entry name" value="Pex13"/>
</dbReference>
<dbReference type="Pfam" id="PF04088">
    <property type="entry name" value="Peroxin-13_N"/>
    <property type="match status" value="1"/>
</dbReference>
<evidence type="ECO:0000256" key="9">
    <source>
        <dbReference type="ARBA" id="ARBA00023136"/>
    </source>
</evidence>
<dbReference type="InterPro" id="IPR007223">
    <property type="entry name" value="Peroxin-13_N"/>
</dbReference>
<evidence type="ECO:0000256" key="7">
    <source>
        <dbReference type="ARBA" id="ARBA00022989"/>
    </source>
</evidence>
<protein>
    <recommendedName>
        <fullName evidence="12">Peroxisomal membrane protein PEX13</fullName>
    </recommendedName>
    <alternativeName>
        <fullName evidence="11">Peroxin-13</fullName>
    </alternativeName>
</protein>
<evidence type="ECO:0000256" key="5">
    <source>
        <dbReference type="ARBA" id="ARBA00022692"/>
    </source>
</evidence>
<name>A0A1X2IBF2_9FUNG</name>
<keyword evidence="18" id="KW-1185">Reference proteome</keyword>
<keyword evidence="8" id="KW-0811">Translocation</keyword>
<keyword evidence="3 14" id="KW-0728">SH3 domain</keyword>
<dbReference type="InterPro" id="IPR036028">
    <property type="entry name" value="SH3-like_dom_sf"/>
</dbReference>
<dbReference type="GO" id="GO:1990429">
    <property type="term" value="C:peroxisomal importomer complex"/>
    <property type="evidence" value="ECO:0007669"/>
    <property type="project" value="TreeGrafter"/>
</dbReference>
<dbReference type="CDD" id="cd11771">
    <property type="entry name" value="SH3_Pex13p_fungal"/>
    <property type="match status" value="1"/>
</dbReference>
<dbReference type="GO" id="GO:0005778">
    <property type="term" value="C:peroxisomal membrane"/>
    <property type="evidence" value="ECO:0007669"/>
    <property type="project" value="UniProtKB-SubCell"/>
</dbReference>
<keyword evidence="10" id="KW-0576">Peroxisome</keyword>
<comment type="subunit">
    <text evidence="13">Interacts (via SH3 domain) with PEX14 (via SH3-binding motif); forming the PEX13-PEX14 docking complex.</text>
</comment>
<dbReference type="Pfam" id="PF00018">
    <property type="entry name" value="SH3_1"/>
    <property type="match status" value="1"/>
</dbReference>
<evidence type="ECO:0000259" key="16">
    <source>
        <dbReference type="PROSITE" id="PS50002"/>
    </source>
</evidence>
<keyword evidence="7" id="KW-1133">Transmembrane helix</keyword>
<dbReference type="PRINTS" id="PR00452">
    <property type="entry name" value="SH3DOMAIN"/>
</dbReference>
<evidence type="ECO:0000256" key="13">
    <source>
        <dbReference type="ARBA" id="ARBA00065871"/>
    </source>
</evidence>
<feature type="domain" description="SH3" evidence="16">
    <location>
        <begin position="343"/>
        <end position="409"/>
    </location>
</feature>
<evidence type="ECO:0000256" key="4">
    <source>
        <dbReference type="ARBA" id="ARBA00022448"/>
    </source>
</evidence>
<comment type="subcellular location">
    <subcellularLocation>
        <location evidence="1">Peroxisome membrane</location>
        <topology evidence="1">Single-pass membrane protein</topology>
    </subcellularLocation>
</comment>
<dbReference type="PROSITE" id="PS50002">
    <property type="entry name" value="SH3"/>
    <property type="match status" value="1"/>
</dbReference>
<proteinExistence type="inferred from homology"/>
<organism evidence="17 18">
    <name type="scientific">Absidia repens</name>
    <dbReference type="NCBI Taxonomy" id="90262"/>
    <lineage>
        <taxon>Eukaryota</taxon>
        <taxon>Fungi</taxon>
        <taxon>Fungi incertae sedis</taxon>
        <taxon>Mucoromycota</taxon>
        <taxon>Mucoromycotina</taxon>
        <taxon>Mucoromycetes</taxon>
        <taxon>Mucorales</taxon>
        <taxon>Cunninghamellaceae</taxon>
        <taxon>Absidia</taxon>
    </lineage>
</organism>
<evidence type="ECO:0000256" key="10">
    <source>
        <dbReference type="ARBA" id="ARBA00023140"/>
    </source>
</evidence>
<feature type="region of interest" description="Disordered" evidence="15">
    <location>
        <begin position="408"/>
        <end position="446"/>
    </location>
</feature>
<sequence>MPSPPKPWEVNNGTSTTTTTSSAITNPSSAIAATATGNDSTHPPIPDRSSATTMNTMNTMNRTGAYGTTGYGTSGYGTSGYGSGYGTGYGTSGYGTSGYGMGGYGSSYGGMSSRYGGYGSYGGLGSSYGMGGYGGYGGSMYGGMGGYGGYNRFGGNRMGGMYGMGGPEDQPGLTQQMEMGTRATFEVIEQIVGAFGGFAQMLDSTFMATHSSFMAMVGVAEQLGYLKSYLGQVFSIFALYRLVKKLFNKVTGRATDAGAEMNLAEFQQFEQTAGASSSSSPAAPKMSRKPLMLFLAMVVGLPYLMHKLIQRISSNQQLQQQHMQQQQQQMMGMPDAAGQIDPSKLEFARATYDFTAESPMELNMKKGDIVAILSKTDPNTNAPSQWWRGRLRDGTMGMFPANYVEIVQKGPAGDSPSPPLPQQQQIAANPASPSPTNGIPPTSTPS</sequence>
<accession>A0A1X2IBF2</accession>
<evidence type="ECO:0000313" key="17">
    <source>
        <dbReference type="EMBL" id="ORZ13264.1"/>
    </source>
</evidence>
<comment type="caution">
    <text evidence="17">The sequence shown here is derived from an EMBL/GenBank/DDBJ whole genome shotgun (WGS) entry which is preliminary data.</text>
</comment>
<feature type="compositionally biased region" description="Low complexity" evidence="15">
    <location>
        <begin position="422"/>
        <end position="435"/>
    </location>
</feature>
<feature type="compositionally biased region" description="Polar residues" evidence="15">
    <location>
        <begin position="436"/>
        <end position="446"/>
    </location>
</feature>
<dbReference type="GO" id="GO:0016560">
    <property type="term" value="P:protein import into peroxisome matrix, docking"/>
    <property type="evidence" value="ECO:0007669"/>
    <property type="project" value="InterPro"/>
</dbReference>
<evidence type="ECO:0000256" key="8">
    <source>
        <dbReference type="ARBA" id="ARBA00023010"/>
    </source>
</evidence>
<dbReference type="Gene3D" id="2.30.30.40">
    <property type="entry name" value="SH3 Domains"/>
    <property type="match status" value="1"/>
</dbReference>
<evidence type="ECO:0000256" key="3">
    <source>
        <dbReference type="ARBA" id="ARBA00022443"/>
    </source>
</evidence>
<gene>
    <name evidence="17" type="ORF">BCR42DRAFT_493324</name>
</gene>
<evidence type="ECO:0000313" key="18">
    <source>
        <dbReference type="Proteomes" id="UP000193560"/>
    </source>
</evidence>
<evidence type="ECO:0000256" key="2">
    <source>
        <dbReference type="ARBA" id="ARBA00006033"/>
    </source>
</evidence>
<keyword evidence="5" id="KW-0812">Transmembrane</keyword>
<dbReference type="InterPro" id="IPR001452">
    <property type="entry name" value="SH3_domain"/>
</dbReference>
<evidence type="ECO:0000256" key="11">
    <source>
        <dbReference type="ARBA" id="ARBA00029693"/>
    </source>
</evidence>
<dbReference type="OrthoDB" id="10037838at2759"/>
<dbReference type="PANTHER" id="PTHR19332:SF1">
    <property type="entry name" value="PEROXISOMAL MEMBRANE PROTEIN PEX13"/>
    <property type="match status" value="1"/>
</dbReference>
<comment type="similarity">
    <text evidence="2">Belongs to the peroxin-13 family.</text>
</comment>
<evidence type="ECO:0000256" key="12">
    <source>
        <dbReference type="ARBA" id="ARBA00034535"/>
    </source>
</evidence>
<dbReference type="Proteomes" id="UP000193560">
    <property type="component" value="Unassembled WGS sequence"/>
</dbReference>
<dbReference type="SMART" id="SM00326">
    <property type="entry name" value="SH3"/>
    <property type="match status" value="1"/>
</dbReference>
<keyword evidence="4" id="KW-0813">Transport</keyword>
<dbReference type="EMBL" id="MCGE01000017">
    <property type="protein sequence ID" value="ORZ13264.1"/>
    <property type="molecule type" value="Genomic_DNA"/>
</dbReference>
<evidence type="ECO:0000256" key="14">
    <source>
        <dbReference type="PROSITE-ProRule" id="PRU00192"/>
    </source>
</evidence>
<evidence type="ECO:0000256" key="15">
    <source>
        <dbReference type="SAM" id="MobiDB-lite"/>
    </source>
</evidence>
<feature type="compositionally biased region" description="Low complexity" evidence="15">
    <location>
        <begin position="14"/>
        <end position="36"/>
    </location>
</feature>
<dbReference type="STRING" id="90262.A0A1X2IBF2"/>
<evidence type="ECO:0000256" key="1">
    <source>
        <dbReference type="ARBA" id="ARBA00004549"/>
    </source>
</evidence>
<dbReference type="PANTHER" id="PTHR19332">
    <property type="entry name" value="PEROXISOMAL MEMBRANE PROTEIN PEX13"/>
    <property type="match status" value="1"/>
</dbReference>
<keyword evidence="9" id="KW-0472">Membrane</keyword>
<dbReference type="FunFam" id="2.30.30.40:FF:000128">
    <property type="entry name" value="Peroxisomal membrane protein (Pex13)"/>
    <property type="match status" value="1"/>
</dbReference>
<feature type="region of interest" description="Disordered" evidence="15">
    <location>
        <begin position="1"/>
        <end position="55"/>
    </location>
</feature>